<keyword evidence="2 6" id="KW-0479">Metal-binding</keyword>
<comment type="function">
    <text evidence="6">Putative transcription activator involved in regulating light control of development.</text>
</comment>
<reference evidence="9 10" key="1">
    <citation type="submission" date="2024-12" db="EMBL/GenBank/DDBJ databases">
        <title>The unique morphological basis and parallel evolutionary history of personate flowers in Penstemon.</title>
        <authorList>
            <person name="Depatie T.H."/>
            <person name="Wessinger C.A."/>
        </authorList>
    </citation>
    <scope>NUCLEOTIDE SEQUENCE [LARGE SCALE GENOMIC DNA]</scope>
    <source>
        <strain evidence="9">WTNN_2</strain>
        <tissue evidence="9">Leaf</tissue>
    </source>
</reference>
<evidence type="ECO:0000259" key="8">
    <source>
        <dbReference type="PROSITE" id="PS50966"/>
    </source>
</evidence>
<keyword evidence="10" id="KW-1185">Reference proteome</keyword>
<dbReference type="SMART" id="SM00575">
    <property type="entry name" value="ZnF_PMZ"/>
    <property type="match status" value="1"/>
</dbReference>
<evidence type="ECO:0000313" key="9">
    <source>
        <dbReference type="EMBL" id="KAL3829972.1"/>
    </source>
</evidence>
<feature type="region of interest" description="Disordered" evidence="7">
    <location>
        <begin position="10"/>
        <end position="29"/>
    </location>
</feature>
<dbReference type="PANTHER" id="PTHR31669:SF280">
    <property type="entry name" value="PROTEIN FAR1-RELATED SEQUENCE 2"/>
    <property type="match status" value="1"/>
</dbReference>
<dbReference type="InterPro" id="IPR031052">
    <property type="entry name" value="FHY3/FAR1"/>
</dbReference>
<evidence type="ECO:0000256" key="4">
    <source>
        <dbReference type="ARBA" id="ARBA00022833"/>
    </source>
</evidence>
<proteinExistence type="inferred from homology"/>
<dbReference type="EMBL" id="JBJXBP010000005">
    <property type="protein sequence ID" value="KAL3829972.1"/>
    <property type="molecule type" value="Genomic_DNA"/>
</dbReference>
<evidence type="ECO:0000313" key="10">
    <source>
        <dbReference type="Proteomes" id="UP001634393"/>
    </source>
</evidence>
<evidence type="ECO:0000256" key="6">
    <source>
        <dbReference type="RuleBase" id="RU367018"/>
    </source>
</evidence>
<dbReference type="PANTHER" id="PTHR31669">
    <property type="entry name" value="PROTEIN FAR1-RELATED SEQUENCE 10-RELATED"/>
    <property type="match status" value="1"/>
</dbReference>
<keyword evidence="4 6" id="KW-0862">Zinc</keyword>
<dbReference type="GO" id="GO:0006355">
    <property type="term" value="P:regulation of DNA-templated transcription"/>
    <property type="evidence" value="ECO:0007669"/>
    <property type="project" value="UniProtKB-UniRule"/>
</dbReference>
<dbReference type="GO" id="GO:0005634">
    <property type="term" value="C:nucleus"/>
    <property type="evidence" value="ECO:0007669"/>
    <property type="project" value="UniProtKB-SubCell"/>
</dbReference>
<feature type="domain" description="SWIM-type" evidence="8">
    <location>
        <begin position="513"/>
        <end position="551"/>
    </location>
</feature>
<comment type="subcellular location">
    <subcellularLocation>
        <location evidence="6">Nucleus</location>
    </subcellularLocation>
</comment>
<dbReference type="Pfam" id="PF10551">
    <property type="entry name" value="MULE"/>
    <property type="match status" value="1"/>
</dbReference>
<comment type="caution">
    <text evidence="9">The sequence shown here is derived from an EMBL/GenBank/DDBJ whole genome shotgun (WGS) entry which is preliminary data.</text>
</comment>
<keyword evidence="3 5" id="KW-0863">Zinc-finger</keyword>
<keyword evidence="6" id="KW-0539">Nucleus</keyword>
<name>A0ABD3T0S8_9LAMI</name>
<dbReference type="InterPro" id="IPR007527">
    <property type="entry name" value="Znf_SWIM"/>
</dbReference>
<dbReference type="Pfam" id="PF03101">
    <property type="entry name" value="FAR1"/>
    <property type="match status" value="1"/>
</dbReference>
<protein>
    <recommendedName>
        <fullName evidence="6">Protein FAR1-RELATED SEQUENCE</fullName>
    </recommendedName>
</protein>
<evidence type="ECO:0000256" key="2">
    <source>
        <dbReference type="ARBA" id="ARBA00022723"/>
    </source>
</evidence>
<dbReference type="InterPro" id="IPR004330">
    <property type="entry name" value="FAR1_DNA_bnd_dom"/>
</dbReference>
<dbReference type="GO" id="GO:0008270">
    <property type="term" value="F:zinc ion binding"/>
    <property type="evidence" value="ECO:0007669"/>
    <property type="project" value="UniProtKB-UniRule"/>
</dbReference>
<dbReference type="AlphaFoldDB" id="A0ABD3T0S8"/>
<evidence type="ECO:0000256" key="7">
    <source>
        <dbReference type="SAM" id="MobiDB-lite"/>
    </source>
</evidence>
<accession>A0ABD3T0S8</accession>
<evidence type="ECO:0000256" key="5">
    <source>
        <dbReference type="PROSITE-ProRule" id="PRU00325"/>
    </source>
</evidence>
<dbReference type="PROSITE" id="PS50966">
    <property type="entry name" value="ZF_SWIM"/>
    <property type="match status" value="1"/>
</dbReference>
<comment type="similarity">
    <text evidence="1 6">Belongs to the FHY3/FAR1 family.</text>
</comment>
<sequence>MEINLELPLGREERLNDDNNGENAAESEFERDGNVMDLNAFNDSKTVPNCYMPKNGLEFETKEAAYSFYREYARSVGFGITIKASRRSKKSGKFIDIKIVCSRFGSRRQSSTIVNPRSCPKTDCKASMHIKRKPNEKWFIHSFVEDHNHGICPEDFYNAIRGKNKQNANAVFQKKGLQLVLNERDVQILLDYFMLMQADAPGFYYVIDFDEEALMRNVFWVDSKGRHDYVPFCDVVFFDTYYIRNKFKIPFVPIVGVNHHFQFILLGCALIGDETLSTYVWLMRTWLRAVGGHIPEVVITDNDNLLIEATAEVFPDASHCFCPWHVFDEVGPNLSHKFTGFEVFLIEFGKCTYGSSTEEEFENKWKEMVDKYDLTDDEWIKSLYEGRSKWVPIYMKDIFLGGFCTVERSQSVVSFFDKYFLKENVIEEFINQYKLFLHDSYEQEADAENESQHTERILLSHSPFEKQMSKVYTHAIYTKFQAEVLGIVTCNVGKVSEDETTITFKVDDLEKKQTFIVSCNKRKCDICCLCRLFESYGYLCRHALSVFQLSGISTIPLNYILQRWTQKAKIKGTICRTPNNLDLRVQRLNDICKLAIKLGEQGSLSGEAYQVACHALKEALKHCVGINYSVKSVLETNVTDARGHSDSNMVKGSKTKKNLKKRKVQADFETVSTVILESTQDVEQLNTRSLNLDNSYISEQDLQRMELDLRIPIINGYYGTHGQRLEPLNSLSSLHDSYYRDQSTMQGVSGNLGAVSTHASHHAPQESLQGLLQGQFSFKSSALEHCLHNRDG</sequence>
<dbReference type="InterPro" id="IPR018289">
    <property type="entry name" value="MULE_transposase_dom"/>
</dbReference>
<evidence type="ECO:0000256" key="1">
    <source>
        <dbReference type="ARBA" id="ARBA00005889"/>
    </source>
</evidence>
<dbReference type="Proteomes" id="UP001634393">
    <property type="component" value="Unassembled WGS sequence"/>
</dbReference>
<gene>
    <name evidence="9" type="ORF">ACJIZ3_018774</name>
</gene>
<evidence type="ECO:0000256" key="3">
    <source>
        <dbReference type="ARBA" id="ARBA00022771"/>
    </source>
</evidence>
<dbReference type="Pfam" id="PF04434">
    <property type="entry name" value="SWIM"/>
    <property type="match status" value="1"/>
</dbReference>
<dbReference type="InterPro" id="IPR006564">
    <property type="entry name" value="Znf_PMZ"/>
</dbReference>
<organism evidence="9 10">
    <name type="scientific">Penstemon smallii</name>
    <dbReference type="NCBI Taxonomy" id="265156"/>
    <lineage>
        <taxon>Eukaryota</taxon>
        <taxon>Viridiplantae</taxon>
        <taxon>Streptophyta</taxon>
        <taxon>Embryophyta</taxon>
        <taxon>Tracheophyta</taxon>
        <taxon>Spermatophyta</taxon>
        <taxon>Magnoliopsida</taxon>
        <taxon>eudicotyledons</taxon>
        <taxon>Gunneridae</taxon>
        <taxon>Pentapetalae</taxon>
        <taxon>asterids</taxon>
        <taxon>lamiids</taxon>
        <taxon>Lamiales</taxon>
        <taxon>Plantaginaceae</taxon>
        <taxon>Cheloneae</taxon>
        <taxon>Penstemon</taxon>
    </lineage>
</organism>